<proteinExistence type="predicted"/>
<feature type="region of interest" description="Disordered" evidence="1">
    <location>
        <begin position="371"/>
        <end position="408"/>
    </location>
</feature>
<dbReference type="InParanoid" id="A0A2K3D2D3"/>
<keyword evidence="3" id="KW-1185">Reference proteome</keyword>
<protein>
    <submittedName>
        <fullName evidence="2">Uncharacterized protein</fullName>
    </submittedName>
</protein>
<accession>A0A2K3D2D3</accession>
<dbReference type="ExpressionAtlas" id="A0A2K3D2D3">
    <property type="expression patterns" value="baseline and differential"/>
</dbReference>
<dbReference type="RefSeq" id="XP_042918084.1">
    <property type="nucleotide sequence ID" value="XM_043067851.1"/>
</dbReference>
<dbReference type="Gramene" id="PNW74691">
    <property type="protein sequence ID" value="PNW74691"/>
    <property type="gene ID" value="CHLRE_12g486850v5"/>
</dbReference>
<reference evidence="2 3" key="1">
    <citation type="journal article" date="2007" name="Science">
        <title>The Chlamydomonas genome reveals the evolution of key animal and plant functions.</title>
        <authorList>
            <person name="Merchant S.S."/>
            <person name="Prochnik S.E."/>
            <person name="Vallon O."/>
            <person name="Harris E.H."/>
            <person name="Karpowicz S.J."/>
            <person name="Witman G.B."/>
            <person name="Terry A."/>
            <person name="Salamov A."/>
            <person name="Fritz-Laylin L.K."/>
            <person name="Marechal-Drouard L."/>
            <person name="Marshall W.F."/>
            <person name="Qu L.H."/>
            <person name="Nelson D.R."/>
            <person name="Sanderfoot A.A."/>
            <person name="Spalding M.H."/>
            <person name="Kapitonov V.V."/>
            <person name="Ren Q."/>
            <person name="Ferris P."/>
            <person name="Lindquist E."/>
            <person name="Shapiro H."/>
            <person name="Lucas S.M."/>
            <person name="Grimwood J."/>
            <person name="Schmutz J."/>
            <person name="Cardol P."/>
            <person name="Cerutti H."/>
            <person name="Chanfreau G."/>
            <person name="Chen C.L."/>
            <person name="Cognat V."/>
            <person name="Croft M.T."/>
            <person name="Dent R."/>
            <person name="Dutcher S."/>
            <person name="Fernandez E."/>
            <person name="Fukuzawa H."/>
            <person name="Gonzalez-Ballester D."/>
            <person name="Gonzalez-Halphen D."/>
            <person name="Hallmann A."/>
            <person name="Hanikenne M."/>
            <person name="Hippler M."/>
            <person name="Inwood W."/>
            <person name="Jabbari K."/>
            <person name="Kalanon M."/>
            <person name="Kuras R."/>
            <person name="Lefebvre P.A."/>
            <person name="Lemaire S.D."/>
            <person name="Lobanov A.V."/>
            <person name="Lohr M."/>
            <person name="Manuell A."/>
            <person name="Meier I."/>
            <person name="Mets L."/>
            <person name="Mittag M."/>
            <person name="Mittelmeier T."/>
            <person name="Moroney J.V."/>
            <person name="Moseley J."/>
            <person name="Napoli C."/>
            <person name="Nedelcu A.M."/>
            <person name="Niyogi K."/>
            <person name="Novoselov S.V."/>
            <person name="Paulsen I.T."/>
            <person name="Pazour G."/>
            <person name="Purton S."/>
            <person name="Ral J.P."/>
            <person name="Riano-Pachon D.M."/>
            <person name="Riekhof W."/>
            <person name="Rymarquis L."/>
            <person name="Schroda M."/>
            <person name="Stern D."/>
            <person name="Umen J."/>
            <person name="Willows R."/>
            <person name="Wilson N."/>
            <person name="Zimmer S.L."/>
            <person name="Allmer J."/>
            <person name="Balk J."/>
            <person name="Bisova K."/>
            <person name="Chen C.J."/>
            <person name="Elias M."/>
            <person name="Gendler K."/>
            <person name="Hauser C."/>
            <person name="Lamb M.R."/>
            <person name="Ledford H."/>
            <person name="Long J.C."/>
            <person name="Minagawa J."/>
            <person name="Page M.D."/>
            <person name="Pan J."/>
            <person name="Pootakham W."/>
            <person name="Roje S."/>
            <person name="Rose A."/>
            <person name="Stahlberg E."/>
            <person name="Terauchi A.M."/>
            <person name="Yang P."/>
            <person name="Ball S."/>
            <person name="Bowler C."/>
            <person name="Dieckmann C.L."/>
            <person name="Gladyshev V.N."/>
            <person name="Green P."/>
            <person name="Jorgensen R."/>
            <person name="Mayfield S."/>
            <person name="Mueller-Roeber B."/>
            <person name="Rajamani S."/>
            <person name="Sayre R.T."/>
            <person name="Brokstein P."/>
            <person name="Dubchak I."/>
            <person name="Goodstein D."/>
            <person name="Hornick L."/>
            <person name="Huang Y.W."/>
            <person name="Jhaveri J."/>
            <person name="Luo Y."/>
            <person name="Martinez D."/>
            <person name="Ngau W.C."/>
            <person name="Otillar B."/>
            <person name="Poliakov A."/>
            <person name="Porter A."/>
            <person name="Szajkowski L."/>
            <person name="Werner G."/>
            <person name="Zhou K."/>
            <person name="Grigoriev I.V."/>
            <person name="Rokhsar D.S."/>
            <person name="Grossman A.R."/>
        </authorList>
    </citation>
    <scope>NUCLEOTIDE SEQUENCE [LARGE SCALE GENOMIC DNA]</scope>
    <source>
        <strain evidence="3">CC-503</strain>
    </source>
</reference>
<organism evidence="2 3">
    <name type="scientific">Chlamydomonas reinhardtii</name>
    <name type="common">Chlamydomonas smithii</name>
    <dbReference type="NCBI Taxonomy" id="3055"/>
    <lineage>
        <taxon>Eukaryota</taxon>
        <taxon>Viridiplantae</taxon>
        <taxon>Chlorophyta</taxon>
        <taxon>core chlorophytes</taxon>
        <taxon>Chlorophyceae</taxon>
        <taxon>CS clade</taxon>
        <taxon>Chlamydomonadales</taxon>
        <taxon>Chlamydomonadaceae</taxon>
        <taxon>Chlamydomonas</taxon>
    </lineage>
</organism>
<name>A0A2K3D2D3_CHLRE</name>
<evidence type="ECO:0000256" key="1">
    <source>
        <dbReference type="SAM" id="MobiDB-lite"/>
    </source>
</evidence>
<feature type="region of interest" description="Disordered" evidence="1">
    <location>
        <begin position="334"/>
        <end position="355"/>
    </location>
</feature>
<evidence type="ECO:0000313" key="3">
    <source>
        <dbReference type="Proteomes" id="UP000006906"/>
    </source>
</evidence>
<dbReference type="Proteomes" id="UP000006906">
    <property type="component" value="Chromosome 12"/>
</dbReference>
<feature type="compositionally biased region" description="Polar residues" evidence="1">
    <location>
        <begin position="38"/>
        <end position="51"/>
    </location>
</feature>
<dbReference type="GeneID" id="5716634"/>
<dbReference type="AlphaFoldDB" id="A0A2K3D2D3"/>
<dbReference type="EMBL" id="CM008973">
    <property type="protein sequence ID" value="PNW74691.1"/>
    <property type="molecule type" value="Genomic_DNA"/>
</dbReference>
<gene>
    <name evidence="2" type="ORF">CHLRE_12g486850v5</name>
</gene>
<dbReference type="KEGG" id="cre:CHLRE_12g486850v5"/>
<dbReference type="OrthoDB" id="552563at2759"/>
<evidence type="ECO:0000313" key="2">
    <source>
        <dbReference type="EMBL" id="PNW74691.1"/>
    </source>
</evidence>
<sequence length="632" mass="66749">MLQSRPPPSSGGVSRSRFACSGGAPACLAVTSAALARPQQSRRGSRASSPCITPATRGSGAGLPHTASRLSGGGNGRSARPVLLPPPAAIASAFFPDDEGNGDPSNAFRRMFDRLRDVQPASDAGRPSRRGNPLCEYVALLSCYKASKMQELLDKMEMDLDQLQADLGVRLRHPEAAGMALLGAELAVAEYNASPLPASHLACLGELVMHLATMELAWSVLEKSTAAAEAQSEAEGNPSSASVRQPLPSHVGVDKAIMNCAAKEVEAELPLLLVERWKLGTHARYGRVNQRPAKKDLANVAKALLAVLYLDGGYAEAVRPALAQLVAEVLLRPRSGSDSEDGSTAAVSGPPTQSATDVVGRLLEQALVARPPGQLRQPRQLNLPRGKDDLHQQSSSGSGSGNEQPSHEVKLLARYLRETLGPLVLSLEKFGEKYEPMHAARFVELSALWYSYLYAMPPPPARGMPVPRSWGGLARGTYLAPMQPPDGAPAAVDALNPPLPHAIATGATAPAALLALGREVYCVAAMEVLLEREVENPVESKLALGTNKNARGTASDRLRKQLARLCSAPVRTAQMVALLPQLERDTGDPAVAARVPECVYGVLGTVMLEGGLKHARAVARSLIEIAESVQSA</sequence>
<feature type="region of interest" description="Disordered" evidence="1">
    <location>
        <begin position="35"/>
        <end position="82"/>
    </location>
</feature>